<sequence length="70" mass="7561">MRVRTTACCGGRSDVSSLLVMITLEDMNQLREIAARVRSISEADYQIKNPAGGGVSWNNFNSRGSDLLAG</sequence>
<reference evidence="2 3" key="1">
    <citation type="submission" date="2019-09" db="EMBL/GenBank/DDBJ databases">
        <title>Draft genome sequence of Ginsengibacter sp. BR5-29.</title>
        <authorList>
            <person name="Im W.-T."/>
        </authorList>
    </citation>
    <scope>NUCLEOTIDE SEQUENCE [LARGE SCALE GENOMIC DNA]</scope>
    <source>
        <strain evidence="2 3">BR5-29</strain>
    </source>
</reference>
<comment type="caution">
    <text evidence="2">The sequence shown here is derived from an EMBL/GenBank/DDBJ whole genome shotgun (WGS) entry which is preliminary data.</text>
</comment>
<name>A0A5J5IFT5_9BACT</name>
<accession>A0A5J5IFT5</accession>
<dbReference type="AlphaFoldDB" id="A0A5J5IFT5"/>
<dbReference type="Proteomes" id="UP000326903">
    <property type="component" value="Unassembled WGS sequence"/>
</dbReference>
<dbReference type="RefSeq" id="WP_150415444.1">
    <property type="nucleotide sequence ID" value="NZ_VYQF01000003.1"/>
</dbReference>
<proteinExistence type="predicted"/>
<organism evidence="2 3">
    <name type="scientific">Ginsengibacter hankyongi</name>
    <dbReference type="NCBI Taxonomy" id="2607284"/>
    <lineage>
        <taxon>Bacteria</taxon>
        <taxon>Pseudomonadati</taxon>
        <taxon>Bacteroidota</taxon>
        <taxon>Chitinophagia</taxon>
        <taxon>Chitinophagales</taxon>
        <taxon>Chitinophagaceae</taxon>
        <taxon>Ginsengibacter</taxon>
    </lineage>
</organism>
<evidence type="ECO:0000313" key="3">
    <source>
        <dbReference type="Proteomes" id="UP000326903"/>
    </source>
</evidence>
<feature type="region of interest" description="Disordered" evidence="1">
    <location>
        <begin position="50"/>
        <end position="70"/>
    </location>
</feature>
<keyword evidence="3" id="KW-1185">Reference proteome</keyword>
<evidence type="ECO:0000313" key="2">
    <source>
        <dbReference type="EMBL" id="KAA9038723.1"/>
    </source>
</evidence>
<dbReference type="EMBL" id="VYQF01000003">
    <property type="protein sequence ID" value="KAA9038723.1"/>
    <property type="molecule type" value="Genomic_DNA"/>
</dbReference>
<gene>
    <name evidence="2" type="ORF">FW778_14350</name>
</gene>
<protein>
    <submittedName>
        <fullName evidence="2">Uncharacterized protein</fullName>
    </submittedName>
</protein>
<evidence type="ECO:0000256" key="1">
    <source>
        <dbReference type="SAM" id="MobiDB-lite"/>
    </source>
</evidence>